<gene>
    <name evidence="1" type="ORF">IC796_15495</name>
</gene>
<dbReference type="RefSeq" id="WP_191036690.1">
    <property type="nucleotide sequence ID" value="NZ_CP061561.1"/>
</dbReference>
<organism evidence="1 2">
    <name type="scientific">Acinetobacter seifertii</name>
    <dbReference type="NCBI Taxonomy" id="1530123"/>
    <lineage>
        <taxon>Bacteria</taxon>
        <taxon>Pseudomonadati</taxon>
        <taxon>Pseudomonadota</taxon>
        <taxon>Gammaproteobacteria</taxon>
        <taxon>Moraxellales</taxon>
        <taxon>Moraxellaceae</taxon>
        <taxon>Acinetobacter</taxon>
        <taxon>Acinetobacter calcoaceticus/baumannii complex</taxon>
    </lineage>
</organism>
<accession>A0A7H2PPD4</accession>
<dbReference type="Proteomes" id="UP000516862">
    <property type="component" value="Chromosome"/>
</dbReference>
<dbReference type="AlphaFoldDB" id="A0A7H2PPD4"/>
<evidence type="ECO:0000313" key="1">
    <source>
        <dbReference type="EMBL" id="QNX04717.1"/>
    </source>
</evidence>
<evidence type="ECO:0000313" key="2">
    <source>
        <dbReference type="Proteomes" id="UP000516862"/>
    </source>
</evidence>
<name>A0A7H2PPD4_9GAMM</name>
<reference evidence="1 2" key="2">
    <citation type="submission" date="2020-09" db="EMBL/GenBank/DDBJ databases">
        <authorList>
            <person name="Chen F.-J."/>
            <person name="Lee Y.-T."/>
        </authorList>
    </citation>
    <scope>NUCLEOTIDE SEQUENCE [LARGE SCALE GENOMIC DNA]</scope>
    <source>
        <strain evidence="1 2">AS73</strain>
    </source>
</reference>
<sequence>MTIQQVALSDKEKELVQEVQTKLGFKTIEETLEYLAKQRIQELLAKLAGQELKSHRHHF</sequence>
<dbReference type="EMBL" id="CP061561">
    <property type="protein sequence ID" value="QNX04717.1"/>
    <property type="molecule type" value="Genomic_DNA"/>
</dbReference>
<reference evidence="2" key="1">
    <citation type="submission" date="2020-09" db="EMBL/GenBank/DDBJ databases">
        <title>Clinical and molecular characterization of Acinetobacter seifertii in Taiwan.</title>
        <authorList>
            <person name="Li L.-H."/>
            <person name="Yang Y.-S."/>
            <person name="Sun J.-R."/>
            <person name="Huang T.-W."/>
            <person name="Huang W.-C."/>
            <person name="Wang Y.-C."/>
            <person name="Kuo T.-H."/>
            <person name="Kuo S.-C."/>
            <person name="Chen T.-L."/>
        </authorList>
    </citation>
    <scope>NUCLEOTIDE SEQUENCE [LARGE SCALE GENOMIC DNA]</scope>
    <source>
        <strain evidence="2">AS73</strain>
    </source>
</reference>
<proteinExistence type="predicted"/>
<protein>
    <submittedName>
        <fullName evidence="1">Uncharacterized protein</fullName>
    </submittedName>
</protein>